<dbReference type="HOGENOM" id="CLU_057180_1_2_4"/>
<dbReference type="EC" id="2.7.1.24" evidence="5 6"/>
<comment type="pathway">
    <text evidence="5">Cofactor biosynthesis; coenzyme A biosynthesis; CoA from (R)-pantothenate: step 5/5.</text>
</comment>
<dbReference type="GO" id="GO:0015937">
    <property type="term" value="P:coenzyme A biosynthetic process"/>
    <property type="evidence" value="ECO:0007669"/>
    <property type="project" value="UniProtKB-UniRule"/>
</dbReference>
<dbReference type="AlphaFoldDB" id="A0A0B5CPZ0"/>
<evidence type="ECO:0000256" key="4">
    <source>
        <dbReference type="ARBA" id="ARBA00022993"/>
    </source>
</evidence>
<keyword evidence="5 7" id="KW-0418">Kinase</keyword>
<protein>
    <recommendedName>
        <fullName evidence="5 6">Dephospho-CoA kinase</fullName>
        <ecNumber evidence="5 6">2.7.1.24</ecNumber>
    </recommendedName>
    <alternativeName>
        <fullName evidence="5">Dephosphocoenzyme A kinase</fullName>
    </alternativeName>
</protein>
<keyword evidence="3 5" id="KW-0067">ATP-binding</keyword>
<dbReference type="PROSITE" id="PS51219">
    <property type="entry name" value="DPCK"/>
    <property type="match status" value="1"/>
</dbReference>
<sequence>MTIWIGLTGGIGSGKSQAAAEFSFLGVPLLDADAVSRELTGENGKALPLIRKCFGESVFMGAQLNRAVMRQLVFADSSARQDLENMMLPLIMEEIQNRQLLYQQQPYGVIEIPLLQEKKEFQTLVQHVLLIDADESIRINRVMARSNLSESEVRKIIAVQSENSSRYWMADEIILNNGNKDELTHKIGRLNQYYQSCFNG</sequence>
<keyword evidence="5" id="KW-0808">Transferase</keyword>
<comment type="subcellular location">
    <subcellularLocation>
        <location evidence="5">Cytoplasm</location>
    </subcellularLocation>
</comment>
<dbReference type="Pfam" id="PF01121">
    <property type="entry name" value="CoaE"/>
    <property type="match status" value="1"/>
</dbReference>
<dbReference type="Gene3D" id="3.40.50.300">
    <property type="entry name" value="P-loop containing nucleotide triphosphate hydrolases"/>
    <property type="match status" value="1"/>
</dbReference>
<dbReference type="GO" id="GO:0004140">
    <property type="term" value="F:dephospho-CoA kinase activity"/>
    <property type="evidence" value="ECO:0007669"/>
    <property type="project" value="UniProtKB-UniRule"/>
</dbReference>
<comment type="catalytic activity">
    <reaction evidence="5">
        <text>3'-dephospho-CoA + ATP = ADP + CoA + H(+)</text>
        <dbReference type="Rhea" id="RHEA:18245"/>
        <dbReference type="ChEBI" id="CHEBI:15378"/>
        <dbReference type="ChEBI" id="CHEBI:30616"/>
        <dbReference type="ChEBI" id="CHEBI:57287"/>
        <dbReference type="ChEBI" id="CHEBI:57328"/>
        <dbReference type="ChEBI" id="CHEBI:456216"/>
        <dbReference type="EC" id="2.7.1.24"/>
    </reaction>
</comment>
<dbReference type="SUPFAM" id="SSF52540">
    <property type="entry name" value="P-loop containing nucleoside triphosphate hydrolases"/>
    <property type="match status" value="1"/>
</dbReference>
<gene>
    <name evidence="5" type="primary">coaE</name>
    <name evidence="7" type="ORF">NELON_11335</name>
</gene>
<reference evidence="8" key="1">
    <citation type="submission" date="2014-05" db="EMBL/GenBank/DDBJ databases">
        <title>Complete Genome sequence of Neisseria elongata subsp. glycolytica.</title>
        <authorList>
            <person name="Veyrier F.J."/>
            <person name="Taha M.-K."/>
        </authorList>
    </citation>
    <scope>NUCLEOTIDE SEQUENCE [LARGE SCALE GENOMIC DNA]</scope>
    <source>
        <strain evidence="8">ATCC 29315</strain>
    </source>
</reference>
<dbReference type="GO" id="GO:0005524">
    <property type="term" value="F:ATP binding"/>
    <property type="evidence" value="ECO:0007669"/>
    <property type="project" value="UniProtKB-UniRule"/>
</dbReference>
<keyword evidence="8" id="KW-1185">Reference proteome</keyword>
<comment type="function">
    <text evidence="5">Catalyzes the phosphorylation of the 3'-hydroxyl group of dephosphocoenzyme A to form coenzyme A.</text>
</comment>
<dbReference type="EMBL" id="CP007726">
    <property type="protein sequence ID" value="AJE19444.1"/>
    <property type="molecule type" value="Genomic_DNA"/>
</dbReference>
<dbReference type="InterPro" id="IPR001977">
    <property type="entry name" value="Depp_CoAkinase"/>
</dbReference>
<dbReference type="InterPro" id="IPR027417">
    <property type="entry name" value="P-loop_NTPase"/>
</dbReference>
<keyword evidence="4 5" id="KW-0173">Coenzyme A biosynthesis</keyword>
<evidence type="ECO:0000313" key="8">
    <source>
        <dbReference type="Proteomes" id="UP000031392"/>
    </source>
</evidence>
<evidence type="ECO:0000256" key="6">
    <source>
        <dbReference type="NCBIfam" id="TIGR00152"/>
    </source>
</evidence>
<feature type="binding site" evidence="5">
    <location>
        <begin position="12"/>
        <end position="17"/>
    </location>
    <ligand>
        <name>ATP</name>
        <dbReference type="ChEBI" id="CHEBI:30616"/>
    </ligand>
</feature>
<organism evidence="7 8">
    <name type="scientific">Neisseria elongata subsp. glycolytica ATCC 29315</name>
    <dbReference type="NCBI Taxonomy" id="546263"/>
    <lineage>
        <taxon>Bacteria</taxon>
        <taxon>Pseudomonadati</taxon>
        <taxon>Pseudomonadota</taxon>
        <taxon>Betaproteobacteria</taxon>
        <taxon>Neisseriales</taxon>
        <taxon>Neisseriaceae</taxon>
        <taxon>Neisseria</taxon>
    </lineage>
</organism>
<comment type="similarity">
    <text evidence="1 5">Belongs to the CoaE family.</text>
</comment>
<evidence type="ECO:0000256" key="5">
    <source>
        <dbReference type="HAMAP-Rule" id="MF_00376"/>
    </source>
</evidence>
<dbReference type="UniPathway" id="UPA00241">
    <property type="reaction ID" value="UER00356"/>
</dbReference>
<accession>A0A0B5CPZ0</accession>
<name>A0A0B5CPZ0_NEIEG</name>
<proteinExistence type="inferred from homology"/>
<dbReference type="NCBIfam" id="TIGR00152">
    <property type="entry name" value="dephospho-CoA kinase"/>
    <property type="match status" value="1"/>
</dbReference>
<reference evidence="7 8" key="2">
    <citation type="journal article" date="2015" name="PLoS Genet.">
        <title>Common Cell Shape Evolution of Two Nasopharyngeal Pathogens.</title>
        <authorList>
            <person name="Veyrier F.J."/>
            <person name="Biais N."/>
            <person name="Morales P."/>
            <person name="Belkacem N."/>
            <person name="Guilhen C."/>
            <person name="Ranjeva S."/>
            <person name="Sismeiro O."/>
            <person name="Pehau-Arnaudet G."/>
            <person name="Rocha E.P."/>
            <person name="Werts C."/>
            <person name="Taha M.K."/>
            <person name="Boneca I.G."/>
        </authorList>
    </citation>
    <scope>NUCLEOTIDE SEQUENCE [LARGE SCALE GENOMIC DNA]</scope>
    <source>
        <strain evidence="7 8">ATCC 29315</strain>
    </source>
</reference>
<dbReference type="PANTHER" id="PTHR10695:SF46">
    <property type="entry name" value="BIFUNCTIONAL COENZYME A SYNTHASE-RELATED"/>
    <property type="match status" value="1"/>
</dbReference>
<keyword evidence="5" id="KW-0963">Cytoplasm</keyword>
<evidence type="ECO:0000256" key="1">
    <source>
        <dbReference type="ARBA" id="ARBA00009018"/>
    </source>
</evidence>
<dbReference type="PATRIC" id="fig|546263.7.peg.2437"/>
<dbReference type="PANTHER" id="PTHR10695">
    <property type="entry name" value="DEPHOSPHO-COA KINASE-RELATED"/>
    <property type="match status" value="1"/>
</dbReference>
<dbReference type="RefSeq" id="WP_041961548.1">
    <property type="nucleotide sequence ID" value="NZ_CP007726.1"/>
</dbReference>
<evidence type="ECO:0000256" key="3">
    <source>
        <dbReference type="ARBA" id="ARBA00022840"/>
    </source>
</evidence>
<dbReference type="KEGG" id="nel:NELON_11335"/>
<dbReference type="HAMAP" id="MF_00376">
    <property type="entry name" value="Dephospho_CoA_kinase"/>
    <property type="match status" value="1"/>
</dbReference>
<dbReference type="GO" id="GO:0005737">
    <property type="term" value="C:cytoplasm"/>
    <property type="evidence" value="ECO:0007669"/>
    <property type="project" value="UniProtKB-SubCell"/>
</dbReference>
<dbReference type="Proteomes" id="UP000031392">
    <property type="component" value="Chromosome"/>
</dbReference>
<dbReference type="CDD" id="cd02022">
    <property type="entry name" value="DPCK"/>
    <property type="match status" value="1"/>
</dbReference>
<evidence type="ECO:0000256" key="2">
    <source>
        <dbReference type="ARBA" id="ARBA00022741"/>
    </source>
</evidence>
<evidence type="ECO:0000313" key="7">
    <source>
        <dbReference type="EMBL" id="AJE19444.1"/>
    </source>
</evidence>
<keyword evidence="2 5" id="KW-0547">Nucleotide-binding</keyword>